<dbReference type="RefSeq" id="WP_379830550.1">
    <property type="nucleotide sequence ID" value="NZ_JBHUHU010000003.1"/>
</dbReference>
<reference evidence="4" key="1">
    <citation type="journal article" date="2019" name="Int. J. Syst. Evol. Microbiol.">
        <title>The Global Catalogue of Microorganisms (GCM) 10K type strain sequencing project: providing services to taxonomists for standard genome sequencing and annotation.</title>
        <authorList>
            <consortium name="The Broad Institute Genomics Platform"/>
            <consortium name="The Broad Institute Genome Sequencing Center for Infectious Disease"/>
            <person name="Wu L."/>
            <person name="Ma J."/>
        </authorList>
    </citation>
    <scope>NUCLEOTIDE SEQUENCE [LARGE SCALE GENOMIC DNA]</scope>
    <source>
        <strain evidence="4">JCM 3389</strain>
    </source>
</reference>
<evidence type="ECO:0000313" key="3">
    <source>
        <dbReference type="EMBL" id="MFD2099795.1"/>
    </source>
</evidence>
<dbReference type="InterPro" id="IPR011519">
    <property type="entry name" value="UnbV_ASPIC"/>
</dbReference>
<keyword evidence="4" id="KW-1185">Reference proteome</keyword>
<dbReference type="InterPro" id="IPR013517">
    <property type="entry name" value="FG-GAP"/>
</dbReference>
<dbReference type="InterPro" id="IPR028994">
    <property type="entry name" value="Integrin_alpha_N"/>
</dbReference>
<sequence length="1103" mass="122571">MHEMRGLCLLFFGGLLWMASCSTDEPKTLFVQKKSSHTGVNFANNLTQTPELNILNYLYFYNGAGVASADFNGDGLVDLYFTSNQGADKLYLNKGNFKFQDITQAAKIKNDTGWTTGVTHTDINNDGLLDIYVCKVGDHGIIRGQNLLYINKGIDENGIPTFEEQAAIYGLDFIGYSTQAAFFDYDLDGDLDMYLLNHSVNPNRSYGKGTKRKMIDSMSGDILYRNDDGHFTNASKEAGIFQGSIGYGLGLAISDINNDGYPDIYIGNDFFENDYLYINQKDGTFKEVISQDDTRMGHTTHFSMGNDIADVNNDGLADILSLDMLPENLETYKTSGLEYAYPVYQQYLKNGFAPQYMQNALHLNLDGENFGEVANLSGINATEWSWGALFADFDNDGFKDLFISNGIQGVTNDMDYINYISNEEIQKNIESGLSDKDMDLVDRLPSKKVPNYFYKNNGGVTFSDVTDSWSQKTPSYSNGCTYADLDNDGDLDLVVNNVNDEAFVLENTLTDGNFIKIAFDGTQKNRFGIGAKVILHQKNNISSVQENMATRGFLSAKENRLNFGVGKDSIIDSIQVVWPNGMFQTLKNVTANTSITVSAKNASGNFYSDSTAVNQSQFSIATKAFDFVHKEQASLDFDRNPLVPFSYSNEGPSVSVGDINNDGADDIFIGGAKGQPSSLFIQVENGGFTPSQPELFQEDAINEDTDHAFFDADNDGDLDLIVASGGNEFSRGKPLQPRLYTNHNGTFLKKEGAFMEIEVNASKVGTVDIDNDGDLDICITSNAVSTKFGEVPRQYILRNDGELNFTDITSSFSPDFATVGNVRDFIWKDLDDNGFLDLVVAGHWTPITIFLNDGKKLVKQTGNGLENTNGWWNCIKMADIDHDGDLDIVAGNWGLNTKFRASVDKPITLYINDFDGNGSIETVLTYFHGDKETAFSSKDELAKQMPFLNKKFLFYKDFAKASLEELFGKDNLEKANKRMVYLLETSYFENDGNGNFSRRELPLIVQSSTVNDIHIDNNDEKKINEILMVGNNFEISTQLGRLDASHGIVLQNEEDGTIHWKQNLNISGAARSIEKINRNGNEELIITLNNDSPVFLIKKQNTQ</sequence>
<dbReference type="PANTHER" id="PTHR16026:SF0">
    <property type="entry name" value="CARTILAGE ACIDIC PROTEIN 1"/>
    <property type="match status" value="1"/>
</dbReference>
<dbReference type="Pfam" id="PF13517">
    <property type="entry name" value="FG-GAP_3"/>
    <property type="match status" value="5"/>
</dbReference>
<accession>A0ABW4XWC4</accession>
<evidence type="ECO:0000259" key="2">
    <source>
        <dbReference type="Pfam" id="PF07593"/>
    </source>
</evidence>
<evidence type="ECO:0000256" key="1">
    <source>
        <dbReference type="ARBA" id="ARBA00022729"/>
    </source>
</evidence>
<protein>
    <submittedName>
        <fullName evidence="3">VCBS repeat-containing protein</fullName>
    </submittedName>
</protein>
<dbReference type="SUPFAM" id="SSF69318">
    <property type="entry name" value="Integrin alpha N-terminal domain"/>
    <property type="match status" value="3"/>
</dbReference>
<dbReference type="Gene3D" id="2.130.10.130">
    <property type="entry name" value="Integrin alpha, N-terminal"/>
    <property type="match status" value="3"/>
</dbReference>
<name>A0ABW4XWC4_9FLAO</name>
<comment type="caution">
    <text evidence="3">The sequence shown here is derived from an EMBL/GenBank/DDBJ whole genome shotgun (WGS) entry which is preliminary data.</text>
</comment>
<dbReference type="PROSITE" id="PS51257">
    <property type="entry name" value="PROKAR_LIPOPROTEIN"/>
    <property type="match status" value="1"/>
</dbReference>
<proteinExistence type="predicted"/>
<keyword evidence="1" id="KW-0732">Signal</keyword>
<dbReference type="PANTHER" id="PTHR16026">
    <property type="entry name" value="CARTILAGE ACIDIC PROTEIN 1"/>
    <property type="match status" value="1"/>
</dbReference>
<dbReference type="InterPro" id="IPR027039">
    <property type="entry name" value="Crtac1"/>
</dbReference>
<dbReference type="Pfam" id="PF07593">
    <property type="entry name" value="UnbV_ASPIC"/>
    <property type="match status" value="1"/>
</dbReference>
<dbReference type="Proteomes" id="UP001597342">
    <property type="component" value="Unassembled WGS sequence"/>
</dbReference>
<organism evidence="3 4">
    <name type="scientific">Flagellimonas iocasae</name>
    <dbReference type="NCBI Taxonomy" id="2055905"/>
    <lineage>
        <taxon>Bacteria</taxon>
        <taxon>Pseudomonadati</taxon>
        <taxon>Bacteroidota</taxon>
        <taxon>Flavobacteriia</taxon>
        <taxon>Flavobacteriales</taxon>
        <taxon>Flavobacteriaceae</taxon>
        <taxon>Flagellimonas</taxon>
    </lineage>
</organism>
<evidence type="ECO:0000313" key="4">
    <source>
        <dbReference type="Proteomes" id="UP001597342"/>
    </source>
</evidence>
<gene>
    <name evidence="3" type="ORF">ACFSJE_08435</name>
</gene>
<feature type="domain" description="ASPIC/UnbV" evidence="2">
    <location>
        <begin position="528"/>
        <end position="596"/>
    </location>
</feature>
<dbReference type="EMBL" id="JBHUHU010000003">
    <property type="protein sequence ID" value="MFD2099795.1"/>
    <property type="molecule type" value="Genomic_DNA"/>
</dbReference>